<reference evidence="3" key="1">
    <citation type="journal article" date="2017" name="Nat. Ecol. Evol.">
        <title>Genome expansion and lineage-specific genetic innovations in the forest pathogenic fungi Armillaria.</title>
        <authorList>
            <person name="Sipos G."/>
            <person name="Prasanna A.N."/>
            <person name="Walter M.C."/>
            <person name="O'Connor E."/>
            <person name="Balint B."/>
            <person name="Krizsan K."/>
            <person name="Kiss B."/>
            <person name="Hess J."/>
            <person name="Varga T."/>
            <person name="Slot J."/>
            <person name="Riley R."/>
            <person name="Boka B."/>
            <person name="Rigling D."/>
            <person name="Barry K."/>
            <person name="Lee J."/>
            <person name="Mihaltcheva S."/>
            <person name="LaButti K."/>
            <person name="Lipzen A."/>
            <person name="Waldron R."/>
            <person name="Moloney N.M."/>
            <person name="Sperisen C."/>
            <person name="Kredics L."/>
            <person name="Vagvoelgyi C."/>
            <person name="Patrignani A."/>
            <person name="Fitzpatrick D."/>
            <person name="Nagy I."/>
            <person name="Doyle S."/>
            <person name="Anderson J.B."/>
            <person name="Grigoriev I.V."/>
            <person name="Gueldener U."/>
            <person name="Muensterkoetter M."/>
            <person name="Nagy L.G."/>
        </authorList>
    </citation>
    <scope>NUCLEOTIDE SEQUENCE [LARGE SCALE GENOMIC DNA]</scope>
    <source>
        <strain evidence="3">28-4</strain>
    </source>
</reference>
<dbReference type="EMBL" id="KZ293421">
    <property type="protein sequence ID" value="PBK73141.1"/>
    <property type="molecule type" value="Genomic_DNA"/>
</dbReference>
<feature type="region of interest" description="Disordered" evidence="1">
    <location>
        <begin position="40"/>
        <end position="65"/>
    </location>
</feature>
<gene>
    <name evidence="2" type="ORF">ARMSODRAFT_972647</name>
</gene>
<feature type="compositionally biased region" description="Basic and acidic residues" evidence="1">
    <location>
        <begin position="52"/>
        <end position="65"/>
    </location>
</feature>
<proteinExistence type="predicted"/>
<dbReference type="AlphaFoldDB" id="A0A2H3BQI5"/>
<evidence type="ECO:0000313" key="3">
    <source>
        <dbReference type="Proteomes" id="UP000218334"/>
    </source>
</evidence>
<organism evidence="2 3">
    <name type="scientific">Armillaria solidipes</name>
    <dbReference type="NCBI Taxonomy" id="1076256"/>
    <lineage>
        <taxon>Eukaryota</taxon>
        <taxon>Fungi</taxon>
        <taxon>Dikarya</taxon>
        <taxon>Basidiomycota</taxon>
        <taxon>Agaricomycotina</taxon>
        <taxon>Agaricomycetes</taxon>
        <taxon>Agaricomycetidae</taxon>
        <taxon>Agaricales</taxon>
        <taxon>Marasmiineae</taxon>
        <taxon>Physalacriaceae</taxon>
        <taxon>Armillaria</taxon>
    </lineage>
</organism>
<protein>
    <submittedName>
        <fullName evidence="2">Uncharacterized protein</fullName>
    </submittedName>
</protein>
<name>A0A2H3BQI5_9AGAR</name>
<accession>A0A2H3BQI5</accession>
<keyword evidence="3" id="KW-1185">Reference proteome</keyword>
<evidence type="ECO:0000256" key="1">
    <source>
        <dbReference type="SAM" id="MobiDB-lite"/>
    </source>
</evidence>
<evidence type="ECO:0000313" key="2">
    <source>
        <dbReference type="EMBL" id="PBK73141.1"/>
    </source>
</evidence>
<dbReference type="Proteomes" id="UP000218334">
    <property type="component" value="Unassembled WGS sequence"/>
</dbReference>
<sequence length="201" mass="21640">MVAMNVDKYGGSSTVVHSSPTIIVTATQVPPLRNRLEFTEDGGGLGIKSNRGKKELSNPEVDGKVQTKEEGNWKWPVHLDFKAIASIFWKEAAKWPKVSKSKLFDSAFAPDASRTCTAAVEGFSTQQSSARRWLIQSSGLSGLRSFAYGAQDIQDARDGHNRAILLNWVGGAVSGYNIELSSSSGNHGGWSIGLLEIAMGV</sequence>